<dbReference type="InterPro" id="IPR051309">
    <property type="entry name" value="ABCF_ATPase"/>
</dbReference>
<dbReference type="Proteomes" id="UP000484547">
    <property type="component" value="Unassembled WGS sequence"/>
</dbReference>
<keyword evidence="6" id="KW-1185">Reference proteome</keyword>
<comment type="caution">
    <text evidence="4">The sequence shown here is derived from an EMBL/GenBank/DDBJ whole genome shotgun (WGS) entry which is preliminary data.</text>
</comment>
<dbReference type="Gene3D" id="3.40.50.300">
    <property type="entry name" value="P-loop containing nucleotide triphosphate hydrolases"/>
    <property type="match status" value="3"/>
</dbReference>
<dbReference type="PROSITE" id="PS50893">
    <property type="entry name" value="ABC_TRANSPORTER_2"/>
    <property type="match status" value="1"/>
</dbReference>
<dbReference type="EMBL" id="WNBM01000007">
    <property type="protein sequence ID" value="MTT76431.1"/>
    <property type="molecule type" value="Genomic_DNA"/>
</dbReference>
<dbReference type="InterPro" id="IPR003439">
    <property type="entry name" value="ABC_transporter-like_ATP-bd"/>
</dbReference>
<dbReference type="GO" id="GO:0005524">
    <property type="term" value="F:ATP binding"/>
    <property type="evidence" value="ECO:0007669"/>
    <property type="project" value="UniProtKB-KW"/>
</dbReference>
<organism evidence="4 7">
    <name type="scientific">Phascolarctobacterium faecium</name>
    <dbReference type="NCBI Taxonomy" id="33025"/>
    <lineage>
        <taxon>Bacteria</taxon>
        <taxon>Bacillati</taxon>
        <taxon>Bacillota</taxon>
        <taxon>Negativicutes</taxon>
        <taxon>Acidaminococcales</taxon>
        <taxon>Acidaminococcaceae</taxon>
        <taxon>Phascolarctobacterium</taxon>
    </lineage>
</organism>
<dbReference type="PANTHER" id="PTHR42855:SF2">
    <property type="entry name" value="DRUG RESISTANCE ABC TRANSPORTER,ATP-BINDING PROTEIN"/>
    <property type="match status" value="1"/>
</dbReference>
<proteinExistence type="predicted"/>
<feature type="domain" description="ABC transporter" evidence="3">
    <location>
        <begin position="271"/>
        <end position="483"/>
    </location>
</feature>
<dbReference type="GO" id="GO:0016887">
    <property type="term" value="F:ATP hydrolysis activity"/>
    <property type="evidence" value="ECO:0007669"/>
    <property type="project" value="InterPro"/>
</dbReference>
<dbReference type="EMBL" id="WNBW01000007">
    <property type="protein sequence ID" value="MTU04495.1"/>
    <property type="molecule type" value="Genomic_DNA"/>
</dbReference>
<evidence type="ECO:0000256" key="1">
    <source>
        <dbReference type="ARBA" id="ARBA00022741"/>
    </source>
</evidence>
<evidence type="ECO:0000313" key="4">
    <source>
        <dbReference type="EMBL" id="MTT76431.1"/>
    </source>
</evidence>
<dbReference type="SUPFAM" id="SSF52540">
    <property type="entry name" value="P-loop containing nucleoside triphosphate hydrolases"/>
    <property type="match status" value="2"/>
</dbReference>
<dbReference type="AlphaFoldDB" id="A0A7X2XGP8"/>
<dbReference type="NCBIfam" id="NF000355">
    <property type="entry name" value="ribo_prot_ABC_F"/>
    <property type="match status" value="1"/>
</dbReference>
<keyword evidence="1" id="KW-0547">Nucleotide-binding</keyword>
<dbReference type="Proteomes" id="UP000443070">
    <property type="component" value="Unassembled WGS sequence"/>
</dbReference>
<dbReference type="Pfam" id="PF00005">
    <property type="entry name" value="ABC_tran"/>
    <property type="match status" value="1"/>
</dbReference>
<accession>A0A7X2XGP8</accession>
<dbReference type="InterPro" id="IPR017871">
    <property type="entry name" value="ABC_transporter-like_CS"/>
</dbReference>
<sequence length="529" mass="59814">MYILETNSFKYYLGERLLFKLPALKLHTKSRIGLIGLNGSGKTTLLELLAGIRPIPAAAKIICKTTMTILPQLKERLSKSGGETTQAYILQALKQQSGLLLADEPTNNLDMDHLLWLEKELRHYSGALILVSHDRDFLDALCNEIWALDDKQLQIYQGNYSNYQQQKIISEKTHDQAYRKYIMQKTHLETAFSAKQQQAQKAVKTTKISLSEARITGAKPYFAKKQKKLQQTGQSLLTRLDKLKQIEKRQSLPIIKMNLLSSKLWQGQILVRAHNWSYIIDKKPLWQTASFSVKSGDKLAIIGPNGCGKTTLLKQFLKAHNKHLPNVQIAGGAKIGYFSQDIDILDPDKNLLRNLQSTSSQSEALLRTVLIRLRFKREDFFKPIQLLSGGEKVKAALAKILVSDCNVLMLDEPTNHLDLDAVTALEELLCNYPGTLIFTTHDRRLLKAIAKNLLVFDGTKLNFFPGPYDDYSNKQISTEYIEATADILLIENKLAEIISHLSLNPTEKLEAEFQSLLAKKRLLLSKQSS</sequence>
<dbReference type="OrthoDB" id="9760950at2"/>
<name>A0A7X2XGP8_9FIRM</name>
<protein>
    <submittedName>
        <fullName evidence="4">ATP-binding cassette domain-containing protein</fullName>
    </submittedName>
</protein>
<evidence type="ECO:0000313" key="7">
    <source>
        <dbReference type="Proteomes" id="UP000484547"/>
    </source>
</evidence>
<dbReference type="InterPro" id="IPR003593">
    <property type="entry name" value="AAA+_ATPase"/>
</dbReference>
<evidence type="ECO:0000313" key="6">
    <source>
        <dbReference type="Proteomes" id="UP000443070"/>
    </source>
</evidence>
<dbReference type="InterPro" id="IPR027417">
    <property type="entry name" value="P-loop_NTPase"/>
</dbReference>
<gene>
    <name evidence="4" type="ORF">GMD11_09150</name>
    <name evidence="5" type="ORF">GMD18_08805</name>
</gene>
<dbReference type="PROSITE" id="PS00211">
    <property type="entry name" value="ABC_TRANSPORTER_1"/>
    <property type="match status" value="1"/>
</dbReference>
<dbReference type="CDD" id="cd03221">
    <property type="entry name" value="ABCF_EF-3"/>
    <property type="match status" value="2"/>
</dbReference>
<evidence type="ECO:0000256" key="2">
    <source>
        <dbReference type="ARBA" id="ARBA00022840"/>
    </source>
</evidence>
<dbReference type="SMART" id="SM00382">
    <property type="entry name" value="AAA"/>
    <property type="match status" value="2"/>
</dbReference>
<dbReference type="PANTHER" id="PTHR42855">
    <property type="entry name" value="ABC TRANSPORTER ATP-BINDING SUBUNIT"/>
    <property type="match status" value="1"/>
</dbReference>
<evidence type="ECO:0000259" key="3">
    <source>
        <dbReference type="PROSITE" id="PS50893"/>
    </source>
</evidence>
<keyword evidence="2 4" id="KW-0067">ATP-binding</keyword>
<evidence type="ECO:0000313" key="5">
    <source>
        <dbReference type="EMBL" id="MTU04495.1"/>
    </source>
</evidence>
<reference evidence="6 7" key="1">
    <citation type="journal article" date="2019" name="Nat. Med.">
        <title>A library of human gut bacterial isolates paired with longitudinal multiomics data enables mechanistic microbiome research.</title>
        <authorList>
            <person name="Poyet M."/>
            <person name="Groussin M."/>
            <person name="Gibbons S.M."/>
            <person name="Avila-Pacheco J."/>
            <person name="Jiang X."/>
            <person name="Kearney S.M."/>
            <person name="Perrotta A.R."/>
            <person name="Berdy B."/>
            <person name="Zhao S."/>
            <person name="Lieberman T.D."/>
            <person name="Swanson P.K."/>
            <person name="Smith M."/>
            <person name="Roesemann S."/>
            <person name="Alexander J.E."/>
            <person name="Rich S.A."/>
            <person name="Livny J."/>
            <person name="Vlamakis H."/>
            <person name="Clish C."/>
            <person name="Bullock K."/>
            <person name="Deik A."/>
            <person name="Scott J."/>
            <person name="Pierce K.A."/>
            <person name="Xavier R.J."/>
            <person name="Alm E.J."/>
        </authorList>
    </citation>
    <scope>NUCLEOTIDE SEQUENCE [LARGE SCALE GENOMIC DNA]</scope>
    <source>
        <strain evidence="4 7">BIOML-A13</strain>
        <strain evidence="5 6">BIOML-A3</strain>
    </source>
</reference>
<dbReference type="RefSeq" id="WP_113077824.1">
    <property type="nucleotide sequence ID" value="NZ_CAUDCT010000014.1"/>
</dbReference>